<dbReference type="AlphaFoldDB" id="A0A0C6P2P0"/>
<organism evidence="1 2">
    <name type="scientific">Bordetella bronchiseptica 253</name>
    <dbReference type="NCBI Taxonomy" id="568707"/>
    <lineage>
        <taxon>Bacteria</taxon>
        <taxon>Pseudomonadati</taxon>
        <taxon>Pseudomonadota</taxon>
        <taxon>Betaproteobacteria</taxon>
        <taxon>Burkholderiales</taxon>
        <taxon>Alcaligenaceae</taxon>
        <taxon>Bordetella</taxon>
    </lineage>
</organism>
<proteinExistence type="predicted"/>
<dbReference type="GeneID" id="93204474"/>
<dbReference type="Proteomes" id="UP000007564">
    <property type="component" value="Chromosome"/>
</dbReference>
<dbReference type="EMBL" id="HE965806">
    <property type="protein sequence ID" value="CCJ52533.1"/>
    <property type="molecule type" value="Genomic_DNA"/>
</dbReference>
<dbReference type="KEGG" id="bbh:BN112_0615"/>
<name>A0A0C6P2P0_BORBO</name>
<accession>A0A0C6P2P0</accession>
<dbReference type="InterPro" id="IPR035959">
    <property type="entry name" value="RutC-like_sf"/>
</dbReference>
<dbReference type="RefSeq" id="WP_003811403.1">
    <property type="nucleotide sequence ID" value="NC_019382.1"/>
</dbReference>
<dbReference type="SUPFAM" id="SSF55298">
    <property type="entry name" value="YjgF-like"/>
    <property type="match status" value="1"/>
</dbReference>
<evidence type="ECO:0000313" key="1">
    <source>
        <dbReference type="EMBL" id="CCJ52533.1"/>
    </source>
</evidence>
<dbReference type="OrthoDB" id="9808943at2"/>
<dbReference type="InterPro" id="IPR006175">
    <property type="entry name" value="YjgF/YER057c/UK114"/>
</dbReference>
<dbReference type="CDD" id="cd00448">
    <property type="entry name" value="YjgF_YER057c_UK114_family"/>
    <property type="match status" value="1"/>
</dbReference>
<protein>
    <submittedName>
        <fullName evidence="1">Uncharacterized protein</fullName>
    </submittedName>
</protein>
<evidence type="ECO:0000313" key="2">
    <source>
        <dbReference type="Proteomes" id="UP000007564"/>
    </source>
</evidence>
<dbReference type="GO" id="GO:0005829">
    <property type="term" value="C:cytosol"/>
    <property type="evidence" value="ECO:0007669"/>
    <property type="project" value="TreeGrafter"/>
</dbReference>
<dbReference type="PANTHER" id="PTHR11803:SF39">
    <property type="entry name" value="2-IMINOBUTANOATE_2-IMINOPROPANOATE DEAMINASE"/>
    <property type="match status" value="1"/>
</dbReference>
<gene>
    <name evidence="1" type="ORF">BN112_0615</name>
</gene>
<dbReference type="PANTHER" id="PTHR11803">
    <property type="entry name" value="2-IMINOBUTANOATE/2-IMINOPROPANOATE DEAMINASE RIDA"/>
    <property type="match status" value="1"/>
</dbReference>
<dbReference type="Gene3D" id="3.30.1330.40">
    <property type="entry name" value="RutC-like"/>
    <property type="match status" value="1"/>
</dbReference>
<dbReference type="Pfam" id="PF01042">
    <property type="entry name" value="Ribonuc_L-PSP"/>
    <property type="match status" value="1"/>
</dbReference>
<reference evidence="1 2" key="1">
    <citation type="journal article" date="2012" name="BMC Genomics">
        <title>Comparative genomics of the classical Bordetella subspecies: the evolution and exchange of virulence-associated diversity amongst closely related pathogens.</title>
        <authorList>
            <person name="Park J."/>
            <person name="Zhang Y."/>
            <person name="Buboltz A.M."/>
            <person name="Zhang X."/>
            <person name="Schuster S.C."/>
            <person name="Ahuja U."/>
            <person name="Liu M."/>
            <person name="Miller J.F."/>
            <person name="Sebaihia M."/>
            <person name="Bentley S.D."/>
            <person name="Parkhill J."/>
            <person name="Harvill E.T."/>
        </authorList>
    </citation>
    <scope>NUCLEOTIDE SEQUENCE [LARGE SCALE GENOMIC DNA]</scope>
    <source>
        <strain evidence="1 2">253</strain>
    </source>
</reference>
<dbReference type="HOGENOM" id="CLU_100715_7_3_4"/>
<sequence>MSAITRIASPLPLPFSRATIAGGFLFLSGQIPMDANGQVVRGDIRAQTDAAIARIRETLALAGAGLQDVVKVTVWLSDLALFADFNDAYKQHFQDGFPCRSTVEAKLAMEVDVEIEVQAWIGDKTPRGGASYTPGPVSEA</sequence>
<dbReference type="GO" id="GO:0019239">
    <property type="term" value="F:deaminase activity"/>
    <property type="evidence" value="ECO:0007669"/>
    <property type="project" value="TreeGrafter"/>
</dbReference>